<dbReference type="EMBL" id="CAKOGL010000008">
    <property type="protein sequence ID" value="CAH2089258.1"/>
    <property type="molecule type" value="Genomic_DNA"/>
</dbReference>
<evidence type="ECO:0000313" key="3">
    <source>
        <dbReference type="EMBL" id="CAH2089258.1"/>
    </source>
</evidence>
<dbReference type="GO" id="GO:0006516">
    <property type="term" value="P:glycoprotein catabolic process"/>
    <property type="evidence" value="ECO:0007669"/>
    <property type="project" value="InterPro"/>
</dbReference>
<keyword evidence="4" id="KW-1185">Reference proteome</keyword>
<dbReference type="AlphaFoldDB" id="A0AAU9TRA0"/>
<comment type="caution">
    <text evidence="3">The sequence shown here is derived from an EMBL/GenBank/DDBJ whole genome shotgun (WGS) entry which is preliminary data.</text>
</comment>
<reference evidence="3" key="1">
    <citation type="submission" date="2022-03" db="EMBL/GenBank/DDBJ databases">
        <authorList>
            <person name="Tunstrom K."/>
        </authorList>
    </citation>
    <scope>NUCLEOTIDE SEQUENCE</scope>
</reference>
<evidence type="ECO:0000313" key="4">
    <source>
        <dbReference type="Proteomes" id="UP001153954"/>
    </source>
</evidence>
<dbReference type="Pfam" id="PF04721">
    <property type="entry name" value="PAW"/>
    <property type="match status" value="1"/>
</dbReference>
<dbReference type="InterPro" id="IPR006588">
    <property type="entry name" value="Peptide_N_glycanase_PAW_dom"/>
</dbReference>
<comment type="similarity">
    <text evidence="1">Belongs to the transglutaminase-like superfamily. PNGase family.</text>
</comment>
<proteinExistence type="inferred from homology"/>
<accession>A0AAU9TRA0</accession>
<gene>
    <name evidence="3" type="ORF">EEDITHA_LOCUS5335</name>
</gene>
<dbReference type="InterPro" id="IPR008979">
    <property type="entry name" value="Galactose-bd-like_sf"/>
</dbReference>
<organism evidence="3 4">
    <name type="scientific">Euphydryas editha</name>
    <name type="common">Edith's checkerspot</name>
    <dbReference type="NCBI Taxonomy" id="104508"/>
    <lineage>
        <taxon>Eukaryota</taxon>
        <taxon>Metazoa</taxon>
        <taxon>Ecdysozoa</taxon>
        <taxon>Arthropoda</taxon>
        <taxon>Hexapoda</taxon>
        <taxon>Insecta</taxon>
        <taxon>Pterygota</taxon>
        <taxon>Neoptera</taxon>
        <taxon>Endopterygota</taxon>
        <taxon>Lepidoptera</taxon>
        <taxon>Glossata</taxon>
        <taxon>Ditrysia</taxon>
        <taxon>Papilionoidea</taxon>
        <taxon>Nymphalidae</taxon>
        <taxon>Nymphalinae</taxon>
        <taxon>Euphydryas</taxon>
    </lineage>
</organism>
<dbReference type="SUPFAM" id="SSF49785">
    <property type="entry name" value="Galactose-binding domain-like"/>
    <property type="match status" value="1"/>
</dbReference>
<dbReference type="GO" id="GO:0005737">
    <property type="term" value="C:cytoplasm"/>
    <property type="evidence" value="ECO:0007669"/>
    <property type="project" value="InterPro"/>
</dbReference>
<feature type="domain" description="PAW" evidence="2">
    <location>
        <begin position="101"/>
        <end position="295"/>
    </location>
</feature>
<name>A0AAU9TRA0_EUPED</name>
<dbReference type="Gene3D" id="2.60.120.1020">
    <property type="entry name" value="Peptide N glycanase, PAW domain"/>
    <property type="match status" value="1"/>
</dbReference>
<protein>
    <recommendedName>
        <fullName evidence="2">PAW domain-containing protein</fullName>
    </recommendedName>
</protein>
<evidence type="ECO:0000256" key="1">
    <source>
        <dbReference type="PROSITE-ProRule" id="PRU00731"/>
    </source>
</evidence>
<sequence length="295" mass="32992">MTREAELGAPCCRCARTATRSCRRRAAATSPRARCGSSSTSCWSGERALHYDARGGAGGAVLSLRAHRHAQLSPARRRYLAARALRELVDLMLERKPTDYESHGRISGSKEWRTARGEIGTTSKTFEFESPGDHTVQYSSGLDRYRITSNNVEAESLKTWAAGVFESKNVFRKVEKDWKQAYLAREEGEDTGSVAWKISAKGDNSEFDSLSVKAVTAIYENGKIDWTVQFDNDEPISIELGESSKQFSRRFTSAILRVRLSGGRGDVSWQHAQLFRQPLESKLDTFEINARLVTK</sequence>
<evidence type="ECO:0000259" key="2">
    <source>
        <dbReference type="PROSITE" id="PS51398"/>
    </source>
</evidence>
<dbReference type="InterPro" id="IPR038680">
    <property type="entry name" value="PAW_sf"/>
</dbReference>
<dbReference type="PROSITE" id="PS51398">
    <property type="entry name" value="PAW"/>
    <property type="match status" value="1"/>
</dbReference>
<dbReference type="Proteomes" id="UP001153954">
    <property type="component" value="Unassembled WGS sequence"/>
</dbReference>